<evidence type="ECO:0000313" key="3">
    <source>
        <dbReference type="Proteomes" id="UP000030380"/>
    </source>
</evidence>
<keyword evidence="3" id="KW-1185">Reference proteome</keyword>
<protein>
    <recommendedName>
        <fullName evidence="4">Lipoprotein</fullName>
    </recommendedName>
</protein>
<dbReference type="OrthoDB" id="5687324at2"/>
<dbReference type="EMBL" id="JSUM01000007">
    <property type="protein sequence ID" value="KGQ70593.1"/>
    <property type="molecule type" value="Genomic_DNA"/>
</dbReference>
<feature type="signal peptide" evidence="1">
    <location>
        <begin position="1"/>
        <end position="19"/>
    </location>
</feature>
<accession>A0A0A3AMG8</accession>
<name>A0A0A3AMG8_9PAST</name>
<sequence length="203" mass="23211">MIRKLFVGTVLALALSACSHSDRTLPFFTPDGEQQQMTFSASDDGTQAWVTIAPIHSTQAQASDRTLLLQTLNGRKIMLRLNGQNQALDRDVPHNIRQLEFYELGQGGFVDAYRIERDDLCRRFARNDLLNVRHAVTFYQQNAQGQPHMFGVISEFDLKDKQNPAHVRVSRSIPDSRRDYSELLHGSVRKLHSFLDNVICHQY</sequence>
<organism evidence="2 3">
    <name type="scientific">Chelonobacter oris</name>
    <dbReference type="NCBI Taxonomy" id="505317"/>
    <lineage>
        <taxon>Bacteria</taxon>
        <taxon>Pseudomonadati</taxon>
        <taxon>Pseudomonadota</taxon>
        <taxon>Gammaproteobacteria</taxon>
        <taxon>Pasteurellales</taxon>
        <taxon>Pasteurellaceae</taxon>
        <taxon>Chelonobacter</taxon>
    </lineage>
</organism>
<gene>
    <name evidence="2" type="ORF">OA57_05490</name>
</gene>
<dbReference type="STRING" id="505317.OA57_05490"/>
<dbReference type="PROSITE" id="PS51257">
    <property type="entry name" value="PROKAR_LIPOPROTEIN"/>
    <property type="match status" value="1"/>
</dbReference>
<proteinExistence type="predicted"/>
<reference evidence="2 3" key="1">
    <citation type="submission" date="2014-11" db="EMBL/GenBank/DDBJ databases">
        <title>Draft genome sequence of Chelonobacter oris 1662T, associated with respiratory disease in Hermann's Tortoises.</title>
        <authorList>
            <person name="Kudirkiene E."/>
            <person name="Hansen M.J."/>
            <person name="Bojesen A.M."/>
        </authorList>
    </citation>
    <scope>NUCLEOTIDE SEQUENCE [LARGE SCALE GENOMIC DNA]</scope>
    <source>
        <strain evidence="2 3">1662</strain>
    </source>
</reference>
<evidence type="ECO:0008006" key="4">
    <source>
        <dbReference type="Google" id="ProtNLM"/>
    </source>
</evidence>
<dbReference type="AlphaFoldDB" id="A0A0A3AMG8"/>
<dbReference type="RefSeq" id="WP_034614619.1">
    <property type="nucleotide sequence ID" value="NZ_JSUM01000007.1"/>
</dbReference>
<evidence type="ECO:0000313" key="2">
    <source>
        <dbReference type="EMBL" id="KGQ70593.1"/>
    </source>
</evidence>
<comment type="caution">
    <text evidence="2">The sequence shown here is derived from an EMBL/GenBank/DDBJ whole genome shotgun (WGS) entry which is preliminary data.</text>
</comment>
<feature type="chain" id="PRO_5001997739" description="Lipoprotein" evidence="1">
    <location>
        <begin position="20"/>
        <end position="203"/>
    </location>
</feature>
<keyword evidence="1" id="KW-0732">Signal</keyword>
<evidence type="ECO:0000256" key="1">
    <source>
        <dbReference type="SAM" id="SignalP"/>
    </source>
</evidence>
<dbReference type="Proteomes" id="UP000030380">
    <property type="component" value="Unassembled WGS sequence"/>
</dbReference>